<evidence type="ECO:0000313" key="4">
    <source>
        <dbReference type="Proteomes" id="UP001153636"/>
    </source>
</evidence>
<dbReference type="GO" id="GO:0032589">
    <property type="term" value="C:neuron projection membrane"/>
    <property type="evidence" value="ECO:0007669"/>
    <property type="project" value="TreeGrafter"/>
</dbReference>
<protein>
    <recommendedName>
        <fullName evidence="2">Ig-like domain-containing protein</fullName>
    </recommendedName>
</protein>
<feature type="signal peptide" evidence="1">
    <location>
        <begin position="1"/>
        <end position="16"/>
    </location>
</feature>
<reference evidence="3" key="1">
    <citation type="submission" date="2022-01" db="EMBL/GenBank/DDBJ databases">
        <authorList>
            <person name="King R."/>
        </authorList>
    </citation>
    <scope>NUCLEOTIDE SEQUENCE</scope>
</reference>
<dbReference type="InterPro" id="IPR013783">
    <property type="entry name" value="Ig-like_fold"/>
</dbReference>
<proteinExistence type="predicted"/>
<sequence length="273" mass="30726">MDLLLILFGFFVHLDGIPVSENLYWDLIPYFVNSTKKEYVTNVGQTAYLHCRVGNLGDRAVSWIRKRDLHILTVGILTYTNDQRFQSIHTEGSEEWILKVTSPQIRDNGIYECQISTEPKMSQGFLLNVVVSRATILGNAELHVRSGSDINLTCTVTYTPDPPNFIYWYRKGNLISYSERGGINVVTEQQTRTSRLLISRACPEDSGIYTCSPSIGEPANVFVHVLVGEEPAAMQHGAADRTSTVPLNSNLFFWLRSMFISCLLQSEIINLVA</sequence>
<dbReference type="Pfam" id="PF13927">
    <property type="entry name" value="Ig_3"/>
    <property type="match status" value="1"/>
</dbReference>
<dbReference type="SUPFAM" id="SSF48726">
    <property type="entry name" value="Immunoglobulin"/>
    <property type="match status" value="2"/>
</dbReference>
<dbReference type="InterPro" id="IPR003598">
    <property type="entry name" value="Ig_sub2"/>
</dbReference>
<organism evidence="3 4">
    <name type="scientific">Psylliodes chrysocephalus</name>
    <dbReference type="NCBI Taxonomy" id="3402493"/>
    <lineage>
        <taxon>Eukaryota</taxon>
        <taxon>Metazoa</taxon>
        <taxon>Ecdysozoa</taxon>
        <taxon>Arthropoda</taxon>
        <taxon>Hexapoda</taxon>
        <taxon>Insecta</taxon>
        <taxon>Pterygota</taxon>
        <taxon>Neoptera</taxon>
        <taxon>Endopterygota</taxon>
        <taxon>Coleoptera</taxon>
        <taxon>Polyphaga</taxon>
        <taxon>Cucujiformia</taxon>
        <taxon>Chrysomeloidea</taxon>
        <taxon>Chrysomelidae</taxon>
        <taxon>Galerucinae</taxon>
        <taxon>Alticini</taxon>
        <taxon>Psylliodes</taxon>
    </lineage>
</organism>
<accession>A0A9P0G868</accession>
<dbReference type="InterPro" id="IPR037448">
    <property type="entry name" value="Zig-8"/>
</dbReference>
<dbReference type="PROSITE" id="PS50835">
    <property type="entry name" value="IG_LIKE"/>
    <property type="match status" value="2"/>
</dbReference>
<dbReference type="EMBL" id="OV651826">
    <property type="protein sequence ID" value="CAH1103473.1"/>
    <property type="molecule type" value="Genomic_DNA"/>
</dbReference>
<gene>
    <name evidence="3" type="ORF">PSYICH_LOCUS4194</name>
</gene>
<dbReference type="InterPro" id="IPR007110">
    <property type="entry name" value="Ig-like_dom"/>
</dbReference>
<keyword evidence="4" id="KW-1185">Reference proteome</keyword>
<feature type="domain" description="Ig-like" evidence="2">
    <location>
        <begin position="29"/>
        <end position="116"/>
    </location>
</feature>
<dbReference type="AlphaFoldDB" id="A0A9P0G868"/>
<dbReference type="PANTHER" id="PTHR23279">
    <property type="entry name" value="DEFECTIVE PROBOSCIS EXTENSION RESPONSE DPR -RELATED"/>
    <property type="match status" value="1"/>
</dbReference>
<dbReference type="Gene3D" id="2.60.40.10">
    <property type="entry name" value="Immunoglobulins"/>
    <property type="match status" value="2"/>
</dbReference>
<evidence type="ECO:0000256" key="1">
    <source>
        <dbReference type="SAM" id="SignalP"/>
    </source>
</evidence>
<dbReference type="SMART" id="SM00409">
    <property type="entry name" value="IG"/>
    <property type="match status" value="2"/>
</dbReference>
<dbReference type="OrthoDB" id="6427221at2759"/>
<dbReference type="Proteomes" id="UP001153636">
    <property type="component" value="Chromosome 14"/>
</dbReference>
<feature type="domain" description="Ig-like" evidence="2">
    <location>
        <begin position="119"/>
        <end position="211"/>
    </location>
</feature>
<dbReference type="GO" id="GO:0050808">
    <property type="term" value="P:synapse organization"/>
    <property type="evidence" value="ECO:0007669"/>
    <property type="project" value="TreeGrafter"/>
</dbReference>
<dbReference type="CDD" id="cd00096">
    <property type="entry name" value="Ig"/>
    <property type="match status" value="1"/>
</dbReference>
<evidence type="ECO:0000259" key="2">
    <source>
        <dbReference type="PROSITE" id="PS50835"/>
    </source>
</evidence>
<name>A0A9P0G868_9CUCU</name>
<dbReference type="SMART" id="SM00408">
    <property type="entry name" value="IGc2"/>
    <property type="match status" value="2"/>
</dbReference>
<keyword evidence="1" id="KW-0732">Signal</keyword>
<dbReference type="FunFam" id="2.60.40.10:FF:000129">
    <property type="entry name" value="CLUMA_CG018772, isoform A"/>
    <property type="match status" value="1"/>
</dbReference>
<feature type="chain" id="PRO_5040218407" description="Ig-like domain-containing protein" evidence="1">
    <location>
        <begin position="17"/>
        <end position="273"/>
    </location>
</feature>
<evidence type="ECO:0000313" key="3">
    <source>
        <dbReference type="EMBL" id="CAH1103473.1"/>
    </source>
</evidence>
<dbReference type="InterPro" id="IPR036179">
    <property type="entry name" value="Ig-like_dom_sf"/>
</dbReference>
<dbReference type="InterPro" id="IPR003599">
    <property type="entry name" value="Ig_sub"/>
</dbReference>
<dbReference type="PANTHER" id="PTHR23279:SF41">
    <property type="entry name" value="DEFECTIVE PROBOSCIS EXTENSION RESPONSE 4-RELATED"/>
    <property type="match status" value="1"/>
</dbReference>
<dbReference type="InterPro" id="IPR013098">
    <property type="entry name" value="Ig_I-set"/>
</dbReference>
<dbReference type="Pfam" id="PF07679">
    <property type="entry name" value="I-set"/>
    <property type="match status" value="1"/>
</dbReference>